<feature type="compositionally biased region" description="Pro residues" evidence="4">
    <location>
        <begin position="1363"/>
        <end position="1387"/>
    </location>
</feature>
<dbReference type="SUPFAM" id="SSF52047">
    <property type="entry name" value="RNI-like"/>
    <property type="match status" value="1"/>
</dbReference>
<sequence>MAMSVSSSRPETASLGPDSQQLAPHGSLVGSTRSYFRESGQQASTTFSRSYRSSNAWWSVGEYMNPGLTLTHQSVGLTLTQDNDDIWDLSDSLADLYKEVNRRDKSAPLRQNSSDSRQQENGGGGKATVDVARWIMEDTSHGIIRFNGDIIRRMEAFDCPLAVQNEYLASIGYSDLRRVQEEGSKEDLQYLVKFYAGKPVSDSTYSRNQLTSYVYIRKGKLLHQWVRRLCVISGTRLLIYREGSQAHRGAASQRVRGGGADQRSSECPEVDINSSRERSLYMSFATQSDYSKWLKKARKATSKLPTKADLSGCHLEFLPETVFINEDLEVLVLRHNVLRERPIEEDIYTIGWLDDLPRFGTLRSLNLADNDLRVFPLALCLIKTLTELNLATNKLEDVPPQIAELTNLQILHIHNNKLSSLPEELSTLKNLAVIVLAFNHFSAIPSVLLQSQHASYQIDSIIMAGNQVSRLPTELLLFMNHIKKIDLRMNKLQLLPTETAKFHSLEHVTHLDIRDNGVVDLDIRAIRCIEYLNCDRNGMKSLQIWKHCSSTPNLNGLTSADVSHNKLSALPSWVGDCFFLVKLDVSHNCLTSLPDKLFTDARKLKVLKANHNQLSSLPESVQNCIIEEMHLEHNDIRVLSPEFFLQTSKLRYLNMTRNRLCDIPVPNLNDSFNKLQELYLSFNNLGNSAVTKVCCFPRLRVLHLAGNKISVIEERDLEKLTQLLELNVSSNMLTYLPSCLGRHPHLQVLRASCNLLQELPSFKNSSALKVLEVSSNHLQNLSMSNLVASQVNLLDISGNPNLLVSSHDLDGVKKSKRLCMMDMRGQNWSLQDLRTIDEPINTHPWMSGVSQTSGIRNKLSVAILNKPTLKEDGQAFFAVVDGGRNDEVAKVLADSLVSTLQSEQSHPHTHSEYMKYTLLAAHNGQPGKGKRDSLGRGEWVVRVANVGDTEVVLCRHGRALALTRRFDVGADAEECQRVVTSGGIVTEDGRVNGVTFNSRLLGSSYLFPHVIPDPHTAERTLGPSDRFLILANQGLWKAVSHEEAVREVKDISDPVVAAKRLQDLAQGYGSRENVAVVVVRLMLSEAEWLRVRESLQADLLEVRDGVPSTAELHNVVIDRSGRAKKSKGSGSSLHTKGGRSSEQPQPQAQRPVDHLDPQREEQGAMLQGKAKSVPGTSKRYRKKDDPGNLESLLSKRLADEVKSKELKHAFLAQDDDDQNADDNVIDFSQHGVPSRSVEAKHRKELHEGVDGWARTMQERLAQEVKQREIHRGDGVTISGGGGGGGSGGDKRHGLLKSDSPDVVLAHKLPAAAAAASAPKLGRSQSGGKGMPNNTSPTQKSSLPFSAPPRPSSATKPARSPKQSRPPQPSPPPPPPPPPPLPPPPPQRPSLWQQRQSDVDSIRPHVRLCAGGVPPSPPDLLPQHRGVGEHPSLHRRTLGSDDGEDVDSRHLDFEDEDYSEGDLTDSTCTLVNEEAAESFDVTIEALHVDNAGEGRRWRSGYDVTDASQVEATVTKLPRHAHLASMRSGDIQELTPTGDTCNNDFPPGYPLSGGCQRQTPPYDPPPHNRLHFLLLHHHYRHHHNL</sequence>
<dbReference type="InterPro" id="IPR001932">
    <property type="entry name" value="PPM-type_phosphatase-like_dom"/>
</dbReference>
<feature type="region of interest" description="Disordered" evidence="4">
    <location>
        <begin position="250"/>
        <end position="269"/>
    </location>
</feature>
<feature type="compositionally biased region" description="Basic and acidic residues" evidence="4">
    <location>
        <begin position="1151"/>
        <end position="1162"/>
    </location>
</feature>
<keyword evidence="2" id="KW-0479">Metal-binding</keyword>
<keyword evidence="7" id="KW-1185">Reference proteome</keyword>
<name>A0A2T7NIL5_POMCA</name>
<dbReference type="OrthoDB" id="1394818at2759"/>
<dbReference type="GO" id="GO:0005737">
    <property type="term" value="C:cytoplasm"/>
    <property type="evidence" value="ECO:0007669"/>
    <property type="project" value="TreeGrafter"/>
</dbReference>
<feature type="compositionally biased region" description="Acidic residues" evidence="4">
    <location>
        <begin position="1452"/>
        <end position="1462"/>
    </location>
</feature>
<dbReference type="SUPFAM" id="SSF52058">
    <property type="entry name" value="L domain-like"/>
    <property type="match status" value="1"/>
</dbReference>
<feature type="compositionally biased region" description="Polar residues" evidence="4">
    <location>
        <begin position="1331"/>
        <end position="1343"/>
    </location>
</feature>
<evidence type="ECO:0000256" key="4">
    <source>
        <dbReference type="SAM" id="MobiDB-lite"/>
    </source>
</evidence>
<dbReference type="Gene3D" id="3.80.10.10">
    <property type="entry name" value="Ribonuclease Inhibitor"/>
    <property type="match status" value="3"/>
</dbReference>
<dbReference type="SMART" id="SM00364">
    <property type="entry name" value="LRR_BAC"/>
    <property type="match status" value="8"/>
</dbReference>
<feature type="compositionally biased region" description="Polar residues" evidence="4">
    <location>
        <begin position="109"/>
        <end position="120"/>
    </location>
</feature>
<dbReference type="SUPFAM" id="SSF81606">
    <property type="entry name" value="PP2C-like"/>
    <property type="match status" value="1"/>
</dbReference>
<gene>
    <name evidence="6" type="ORF">C0Q70_19168</name>
</gene>
<comment type="caution">
    <text evidence="6">The sequence shown here is derived from an EMBL/GenBank/DDBJ whole genome shotgun (WGS) entry which is preliminary data.</text>
</comment>
<proteinExistence type="predicted"/>
<dbReference type="CDD" id="cd00143">
    <property type="entry name" value="PP2Cc"/>
    <property type="match status" value="1"/>
</dbReference>
<dbReference type="EMBL" id="PZQS01000012">
    <property type="protein sequence ID" value="PVD21004.1"/>
    <property type="molecule type" value="Genomic_DNA"/>
</dbReference>
<dbReference type="Pfam" id="PF23010">
    <property type="entry name" value="RA_3"/>
    <property type="match status" value="1"/>
</dbReference>
<dbReference type="SMART" id="SM00332">
    <property type="entry name" value="PP2Cc"/>
    <property type="match status" value="1"/>
</dbReference>
<protein>
    <recommendedName>
        <fullName evidence="5">PPM-type phosphatase domain-containing protein</fullName>
    </recommendedName>
</protein>
<dbReference type="Pfam" id="PF00481">
    <property type="entry name" value="PP2C"/>
    <property type="match status" value="1"/>
</dbReference>
<dbReference type="PANTHER" id="PTHR48051">
    <property type="match status" value="1"/>
</dbReference>
<dbReference type="InterPro" id="IPR003591">
    <property type="entry name" value="Leu-rich_rpt_typical-subtyp"/>
</dbReference>
<dbReference type="PANTHER" id="PTHR48051:SF1">
    <property type="entry name" value="RAS SUPPRESSOR PROTEIN 1"/>
    <property type="match status" value="1"/>
</dbReference>
<dbReference type="Gene3D" id="2.30.29.30">
    <property type="entry name" value="Pleckstrin-homology domain (PH domain)/Phosphotyrosine-binding domain (PTB)"/>
    <property type="match status" value="1"/>
</dbReference>
<feature type="region of interest" description="Disordered" evidence="4">
    <location>
        <begin position="1"/>
        <end position="27"/>
    </location>
</feature>
<evidence type="ECO:0000259" key="5">
    <source>
        <dbReference type="PROSITE" id="PS51746"/>
    </source>
</evidence>
<dbReference type="PROSITE" id="PS51450">
    <property type="entry name" value="LRR"/>
    <property type="match status" value="2"/>
</dbReference>
<evidence type="ECO:0000256" key="1">
    <source>
        <dbReference type="ARBA" id="ARBA00022614"/>
    </source>
</evidence>
<dbReference type="GO" id="GO:0046872">
    <property type="term" value="F:metal ion binding"/>
    <property type="evidence" value="ECO:0007669"/>
    <property type="project" value="UniProtKB-KW"/>
</dbReference>
<dbReference type="InterPro" id="IPR050216">
    <property type="entry name" value="LRR_domain-containing"/>
</dbReference>
<evidence type="ECO:0000313" key="6">
    <source>
        <dbReference type="EMBL" id="PVD21004.1"/>
    </source>
</evidence>
<dbReference type="InterPro" id="IPR011993">
    <property type="entry name" value="PH-like_dom_sf"/>
</dbReference>
<keyword evidence="1" id="KW-0433">Leucine-rich repeat</keyword>
<reference evidence="6 7" key="1">
    <citation type="submission" date="2018-04" db="EMBL/GenBank/DDBJ databases">
        <title>The genome of golden apple snail Pomacea canaliculata provides insight into stress tolerance and invasive adaptation.</title>
        <authorList>
            <person name="Liu C."/>
            <person name="Liu B."/>
            <person name="Ren Y."/>
            <person name="Zhang Y."/>
            <person name="Wang H."/>
            <person name="Li S."/>
            <person name="Jiang F."/>
            <person name="Yin L."/>
            <person name="Zhang G."/>
            <person name="Qian W."/>
            <person name="Fan W."/>
        </authorList>
    </citation>
    <scope>NUCLEOTIDE SEQUENCE [LARGE SCALE GENOMIC DNA]</scope>
    <source>
        <strain evidence="6">SZHN2017</strain>
        <tissue evidence="6">Muscle</tissue>
    </source>
</reference>
<dbReference type="InterPro" id="IPR055071">
    <property type="entry name" value="RA_PHLPP-like"/>
</dbReference>
<feature type="compositionally biased region" description="Polar residues" evidence="4">
    <location>
        <begin position="1"/>
        <end position="22"/>
    </location>
</feature>
<feature type="domain" description="PPM-type phosphatase" evidence="5">
    <location>
        <begin position="846"/>
        <end position="1081"/>
    </location>
</feature>
<dbReference type="SMART" id="SM00369">
    <property type="entry name" value="LRR_TYP"/>
    <property type="match status" value="10"/>
</dbReference>
<dbReference type="SUPFAM" id="SSF50729">
    <property type="entry name" value="PH domain-like"/>
    <property type="match status" value="1"/>
</dbReference>
<dbReference type="STRING" id="400727.A0A2T7NIL5"/>
<dbReference type="InterPro" id="IPR036457">
    <property type="entry name" value="PPM-type-like_dom_sf"/>
</dbReference>
<dbReference type="InterPro" id="IPR001611">
    <property type="entry name" value="Leu-rich_rpt"/>
</dbReference>
<feature type="region of interest" description="Disordered" evidence="4">
    <location>
        <begin position="1117"/>
        <end position="1188"/>
    </location>
</feature>
<organism evidence="6 7">
    <name type="scientific">Pomacea canaliculata</name>
    <name type="common">Golden apple snail</name>
    <dbReference type="NCBI Taxonomy" id="400727"/>
    <lineage>
        <taxon>Eukaryota</taxon>
        <taxon>Metazoa</taxon>
        <taxon>Spiralia</taxon>
        <taxon>Lophotrochozoa</taxon>
        <taxon>Mollusca</taxon>
        <taxon>Gastropoda</taxon>
        <taxon>Caenogastropoda</taxon>
        <taxon>Architaenioglossa</taxon>
        <taxon>Ampullarioidea</taxon>
        <taxon>Ampullariidae</taxon>
        <taxon>Pomacea</taxon>
    </lineage>
</organism>
<dbReference type="PROSITE" id="PS51746">
    <property type="entry name" value="PPM_2"/>
    <property type="match status" value="1"/>
</dbReference>
<dbReference type="Pfam" id="PF13855">
    <property type="entry name" value="LRR_8"/>
    <property type="match status" value="2"/>
</dbReference>
<accession>A0A2T7NIL5</accession>
<dbReference type="Gene3D" id="3.60.40.10">
    <property type="entry name" value="PPM-type phosphatase domain"/>
    <property type="match status" value="1"/>
</dbReference>
<feature type="compositionally biased region" description="Gly residues" evidence="4">
    <location>
        <begin position="1277"/>
        <end position="1287"/>
    </location>
</feature>
<evidence type="ECO:0000256" key="3">
    <source>
        <dbReference type="ARBA" id="ARBA00022737"/>
    </source>
</evidence>
<evidence type="ECO:0000313" key="7">
    <source>
        <dbReference type="Proteomes" id="UP000245119"/>
    </source>
</evidence>
<evidence type="ECO:0000256" key="2">
    <source>
        <dbReference type="ARBA" id="ARBA00022723"/>
    </source>
</evidence>
<keyword evidence="3" id="KW-0677">Repeat</keyword>
<dbReference type="InterPro" id="IPR032675">
    <property type="entry name" value="LRR_dom_sf"/>
</dbReference>
<dbReference type="Proteomes" id="UP000245119">
    <property type="component" value="Linkage Group LG12"/>
</dbReference>
<feature type="region of interest" description="Disordered" evidence="4">
    <location>
        <begin position="104"/>
        <end position="126"/>
    </location>
</feature>
<feature type="region of interest" description="Disordered" evidence="4">
    <location>
        <begin position="1265"/>
        <end position="1463"/>
    </location>
</feature>